<protein>
    <submittedName>
        <fullName evidence="3">FG-GAP repeat-containing protein</fullName>
    </submittedName>
</protein>
<dbReference type="InterPro" id="IPR028994">
    <property type="entry name" value="Integrin_alpha_N"/>
</dbReference>
<dbReference type="PANTHER" id="PTHR16026:SF0">
    <property type="entry name" value="CARTILAGE ACIDIC PROTEIN 1"/>
    <property type="match status" value="1"/>
</dbReference>
<dbReference type="InterPro" id="IPR011519">
    <property type="entry name" value="UnbV_ASPIC"/>
</dbReference>
<dbReference type="InterPro" id="IPR013517">
    <property type="entry name" value="FG-GAP"/>
</dbReference>
<evidence type="ECO:0000256" key="1">
    <source>
        <dbReference type="ARBA" id="ARBA00022729"/>
    </source>
</evidence>
<dbReference type="Gene3D" id="2.130.10.130">
    <property type="entry name" value="Integrin alpha, N-terminal"/>
    <property type="match status" value="4"/>
</dbReference>
<keyword evidence="1" id="KW-0732">Signal</keyword>
<proteinExistence type="predicted"/>
<dbReference type="Pfam" id="PF13517">
    <property type="entry name" value="FG-GAP_3"/>
    <property type="match status" value="6"/>
</dbReference>
<sequence length="1152" mass="128314">MAILQINFEQSITQVSNSIFTVYILTQNSISNSKRMNSNFLKLYCLGLFISLLQSCGSKEDAGTTKENTEPTLFTLLEPEETGISFINKVANSKEFNIFKYRNFYNGGGVAIGDINNDGLSDVFLTGNMEPNRLFLNKGDLKFEDISESAGIKGNKPWSTGVVMADINNDGFLDIYVSNAGNMEGNNHDNDLYINNGDGTFSEKAHEYNLAETGFSTHASFFDYDKDGDLDAYILNNSNIPVSSLGYAEQREVRAQDWEGVPKIFRGVGDMLLRNDNGKFVDVSEDAGIYGSLIGFGLGVMVVDINNDLYPDIYVSNDFYERDYLYINNQDGTFREEVQKWTNHLSLSAMGVDMADINNDGLTDIFITDMLPEPDQRVKSVMEFEGYNIFKLKQSKDFHQQYIQNTLQLNNGNGSFSEIAYYSGVEATDWSWSGLMFDMDNDGLKDIYVTNGINHDLTDLDFVDFFANEIIQKMALTGRKESIDSIINKMPVTPLPNYAYRNNGDITFSNYNKQWGFEIPSRSNGSAYGDLDNDGDLDLVVNNVNMEAFVYRNNSETQSNNNYITLKFKGIDGNKFGIGTVARLYYPDNIIEQTLMPSRGFQSSVDYPMTIGLGSTKAIDSIRIIWPNDATVKLSDVKANQTITFDQEEATERYKVNKTENSTLLESIDNNTFLTHKENNYMDFDNEGLISKSLAEEGPAMAVGDVNGDGNDDVFIGGAKNQSAALYFHKGNGSLSKPITRFFEEEAPLEDITASFFDADQDGDLDLMVGTGGNEIGMQGTYGIRLYINDGKGNFTLSANKLPSINKNIAVIAPSDFDGDGDVDVFVGSRSIVGTYGVNPDHLFLSNNGDGTFTDVTERSAYDLKDAGMITDAIWVDIDGDGKDDLVTVSDWGSPKIYKNSGRRLSDSKTSLDSLNGWWGAVEAYDLDNDGDQDLILGNMGSNIHYKPAPGKPMKMWVNDFDNDGTIEQITTQNYDNGDYPLHQKKELTTQILALKKKNIKASEYASKTIQELFPKNILDNTIQKQVNISESVIAINEGNGNFTIKLLPPQVQFSCICGIQCLDVNKDGNLDLVMAGNNFEFKPQYSRLDANYGNVLLGDGNLNFEWQNYSESGFFIRNEVKQLKTIKDKKGNKFIIAAINDDTPKLYKLNE</sequence>
<evidence type="ECO:0000313" key="3">
    <source>
        <dbReference type="EMBL" id="VXB30103.1"/>
    </source>
</evidence>
<reference evidence="3 4" key="1">
    <citation type="submission" date="2019-10" db="EMBL/GenBank/DDBJ databases">
        <authorList>
            <person name="Karimi E."/>
        </authorList>
    </citation>
    <scope>NUCLEOTIDE SEQUENCE [LARGE SCALE GENOMIC DNA]</scope>
    <source>
        <strain evidence="3">Maribacter sp. 151</strain>
    </source>
</reference>
<dbReference type="Pfam" id="PF07593">
    <property type="entry name" value="UnbV_ASPIC"/>
    <property type="match status" value="1"/>
</dbReference>
<organism evidence="3 4">
    <name type="scientific">Maribacter litoralis</name>
    <dbReference type="NCBI Taxonomy" id="2059726"/>
    <lineage>
        <taxon>Bacteria</taxon>
        <taxon>Pseudomonadati</taxon>
        <taxon>Bacteroidota</taxon>
        <taxon>Flavobacteriia</taxon>
        <taxon>Flavobacteriales</taxon>
        <taxon>Flavobacteriaceae</taxon>
        <taxon>Maribacter</taxon>
    </lineage>
</organism>
<dbReference type="InterPro" id="IPR027039">
    <property type="entry name" value="Crtac1"/>
</dbReference>
<dbReference type="EMBL" id="CABWLR010000002">
    <property type="protein sequence ID" value="VXB30103.1"/>
    <property type="molecule type" value="Genomic_DNA"/>
</dbReference>
<feature type="domain" description="ASPIC/UnbV" evidence="2">
    <location>
        <begin position="577"/>
        <end position="644"/>
    </location>
</feature>
<evidence type="ECO:0000259" key="2">
    <source>
        <dbReference type="Pfam" id="PF07593"/>
    </source>
</evidence>
<evidence type="ECO:0000313" key="4">
    <source>
        <dbReference type="Proteomes" id="UP000430202"/>
    </source>
</evidence>
<name>A0A653PJN0_9FLAO</name>
<accession>A0A653PJN0</accession>
<keyword evidence="4" id="KW-1185">Reference proteome</keyword>
<dbReference type="PANTHER" id="PTHR16026">
    <property type="entry name" value="CARTILAGE ACIDIC PROTEIN 1"/>
    <property type="match status" value="1"/>
</dbReference>
<dbReference type="Proteomes" id="UP000430202">
    <property type="component" value="Unassembled WGS sequence"/>
</dbReference>
<gene>
    <name evidence="3" type="ORF">MARI151_20261</name>
</gene>
<dbReference type="SUPFAM" id="SSF69318">
    <property type="entry name" value="Integrin alpha N-terminal domain"/>
    <property type="match status" value="3"/>
</dbReference>
<dbReference type="AlphaFoldDB" id="A0A653PJN0"/>